<dbReference type="SUPFAM" id="SSF53335">
    <property type="entry name" value="S-adenosyl-L-methionine-dependent methyltransferases"/>
    <property type="match status" value="1"/>
</dbReference>
<keyword evidence="3" id="KW-1185">Reference proteome</keyword>
<dbReference type="Proteomes" id="UP001147653">
    <property type="component" value="Unassembled WGS sequence"/>
</dbReference>
<gene>
    <name evidence="2" type="ORF">OJ997_33230</name>
</gene>
<dbReference type="InterPro" id="IPR013216">
    <property type="entry name" value="Methyltransf_11"/>
</dbReference>
<dbReference type="RefSeq" id="WP_270029705.1">
    <property type="nucleotide sequence ID" value="NZ_JAPDDP010000103.1"/>
</dbReference>
<dbReference type="CDD" id="cd02440">
    <property type="entry name" value="AdoMet_MTases"/>
    <property type="match status" value="1"/>
</dbReference>
<reference evidence="2" key="1">
    <citation type="submission" date="2022-10" db="EMBL/GenBank/DDBJ databases">
        <title>The WGS of Solirubrobacter phytolaccae KCTC 29190.</title>
        <authorList>
            <person name="Jiang Z."/>
        </authorList>
    </citation>
    <scope>NUCLEOTIDE SEQUENCE</scope>
    <source>
        <strain evidence="2">KCTC 29190</strain>
    </source>
</reference>
<dbReference type="GO" id="GO:0032259">
    <property type="term" value="P:methylation"/>
    <property type="evidence" value="ECO:0007669"/>
    <property type="project" value="UniProtKB-KW"/>
</dbReference>
<dbReference type="PANTHER" id="PTHR43591:SF110">
    <property type="entry name" value="RHODANESE DOMAIN-CONTAINING PROTEIN"/>
    <property type="match status" value="1"/>
</dbReference>
<protein>
    <submittedName>
        <fullName evidence="2">Class I SAM-dependent methyltransferase</fullName>
    </submittedName>
</protein>
<dbReference type="GO" id="GO:0008757">
    <property type="term" value="F:S-adenosylmethionine-dependent methyltransferase activity"/>
    <property type="evidence" value="ECO:0007669"/>
    <property type="project" value="InterPro"/>
</dbReference>
<accession>A0A9X3NEH0</accession>
<dbReference type="Gene3D" id="3.40.50.150">
    <property type="entry name" value="Vaccinia Virus protein VP39"/>
    <property type="match status" value="1"/>
</dbReference>
<feature type="domain" description="Methyltransferase type 11" evidence="1">
    <location>
        <begin position="46"/>
        <end position="136"/>
    </location>
</feature>
<name>A0A9X3NEH0_9ACTN</name>
<dbReference type="AlphaFoldDB" id="A0A9X3NEH0"/>
<proteinExistence type="predicted"/>
<evidence type="ECO:0000313" key="2">
    <source>
        <dbReference type="EMBL" id="MDA0185215.1"/>
    </source>
</evidence>
<keyword evidence="2" id="KW-0489">Methyltransferase</keyword>
<organism evidence="2 3">
    <name type="scientific">Solirubrobacter phytolaccae</name>
    <dbReference type="NCBI Taxonomy" id="1404360"/>
    <lineage>
        <taxon>Bacteria</taxon>
        <taxon>Bacillati</taxon>
        <taxon>Actinomycetota</taxon>
        <taxon>Thermoleophilia</taxon>
        <taxon>Solirubrobacterales</taxon>
        <taxon>Solirubrobacteraceae</taxon>
        <taxon>Solirubrobacter</taxon>
    </lineage>
</organism>
<comment type="caution">
    <text evidence="2">The sequence shown here is derived from an EMBL/GenBank/DDBJ whole genome shotgun (WGS) entry which is preliminary data.</text>
</comment>
<sequence>MSESATRWGALWGSEPDAWAVNEAQQTPVYEAALQAVGAPDRAKILDVGCGTGVFLRLCADRGAEVSGVDAAEGLLELARTRVPGAELQQADMVALPFADDTFDLVTGFTSFFFADDIVRALSEARRVARPGAAVVAEVFGHPDRCDLEAVKGAVTRFRDGEPEYWRPDAIESLLPHAGLELDHAFDVQCAYRYPDAAALGEAMLAAGGAGVVAGPERVDELRAAILDAVAHCRRPDGSYQLANEWHVVVARA</sequence>
<evidence type="ECO:0000259" key="1">
    <source>
        <dbReference type="Pfam" id="PF08241"/>
    </source>
</evidence>
<dbReference type="InterPro" id="IPR029063">
    <property type="entry name" value="SAM-dependent_MTases_sf"/>
</dbReference>
<dbReference type="EMBL" id="JAPDDP010000103">
    <property type="protein sequence ID" value="MDA0185215.1"/>
    <property type="molecule type" value="Genomic_DNA"/>
</dbReference>
<keyword evidence="2" id="KW-0808">Transferase</keyword>
<dbReference type="PANTHER" id="PTHR43591">
    <property type="entry name" value="METHYLTRANSFERASE"/>
    <property type="match status" value="1"/>
</dbReference>
<dbReference type="Pfam" id="PF08241">
    <property type="entry name" value="Methyltransf_11"/>
    <property type="match status" value="1"/>
</dbReference>
<evidence type="ECO:0000313" key="3">
    <source>
        <dbReference type="Proteomes" id="UP001147653"/>
    </source>
</evidence>